<organism evidence="9 10">
    <name type="scientific">Macrophomina phaseolina</name>
    <dbReference type="NCBI Taxonomy" id="35725"/>
    <lineage>
        <taxon>Eukaryota</taxon>
        <taxon>Fungi</taxon>
        <taxon>Dikarya</taxon>
        <taxon>Ascomycota</taxon>
        <taxon>Pezizomycotina</taxon>
        <taxon>Dothideomycetes</taxon>
        <taxon>Dothideomycetes incertae sedis</taxon>
        <taxon>Botryosphaeriales</taxon>
        <taxon>Botryosphaeriaceae</taxon>
        <taxon>Macrophomina</taxon>
    </lineage>
</organism>
<evidence type="ECO:0000256" key="6">
    <source>
        <dbReference type="ARBA" id="ARBA00023212"/>
    </source>
</evidence>
<keyword evidence="6" id="KW-0206">Cytoskeleton</keyword>
<keyword evidence="10" id="KW-1185">Reference proteome</keyword>
<comment type="similarity">
    <text evidence="2">Belongs to the nudE family.</text>
</comment>
<comment type="subcellular location">
    <subcellularLocation>
        <location evidence="1">Cytoplasm</location>
        <location evidence="1">Cytoskeleton</location>
    </subcellularLocation>
</comment>
<proteinExistence type="inferred from homology"/>
<feature type="compositionally biased region" description="Polar residues" evidence="7">
    <location>
        <begin position="426"/>
        <end position="449"/>
    </location>
</feature>
<dbReference type="PANTHER" id="PTHR10921:SF1">
    <property type="entry name" value="NUCLEAR DISTRIBUTION PROTEIN NUDE HOMOLOG"/>
    <property type="match status" value="1"/>
</dbReference>
<dbReference type="Gene3D" id="6.10.250.1080">
    <property type="match status" value="1"/>
</dbReference>
<evidence type="ECO:0000256" key="3">
    <source>
        <dbReference type="ARBA" id="ARBA00022490"/>
    </source>
</evidence>
<feature type="compositionally biased region" description="Polar residues" evidence="7">
    <location>
        <begin position="304"/>
        <end position="315"/>
    </location>
</feature>
<feature type="compositionally biased region" description="Polar residues" evidence="7">
    <location>
        <begin position="511"/>
        <end position="521"/>
    </location>
</feature>
<accession>A0ABQ8G3Y7</accession>
<comment type="caution">
    <text evidence="9">The sequence shown here is derived from an EMBL/GenBank/DDBJ whole genome shotgun (WGS) entry which is preliminary data.</text>
</comment>
<evidence type="ECO:0000313" key="10">
    <source>
        <dbReference type="Proteomes" id="UP000774617"/>
    </source>
</evidence>
<evidence type="ECO:0000256" key="7">
    <source>
        <dbReference type="SAM" id="MobiDB-lite"/>
    </source>
</evidence>
<evidence type="ECO:0000259" key="8">
    <source>
        <dbReference type="Pfam" id="PF04880"/>
    </source>
</evidence>
<feature type="domain" description="NUDE" evidence="8">
    <location>
        <begin position="134"/>
        <end position="303"/>
    </location>
</feature>
<keyword evidence="5" id="KW-0175">Coiled coil</keyword>
<feature type="region of interest" description="Disordered" evidence="7">
    <location>
        <begin position="202"/>
        <end position="337"/>
    </location>
</feature>
<dbReference type="PANTHER" id="PTHR10921">
    <property type="entry name" value="NUCLEAR DISTRIBUTION PROTEIN NUDE HOMOLOG 1"/>
    <property type="match status" value="1"/>
</dbReference>
<name>A0ABQ8G3Y7_9PEZI</name>
<evidence type="ECO:0000256" key="1">
    <source>
        <dbReference type="ARBA" id="ARBA00004245"/>
    </source>
</evidence>
<feature type="compositionally biased region" description="Low complexity" evidence="7">
    <location>
        <begin position="219"/>
        <end position="236"/>
    </location>
</feature>
<keyword evidence="3" id="KW-0963">Cytoplasm</keyword>
<evidence type="ECO:0000313" key="9">
    <source>
        <dbReference type="EMBL" id="KAH7043990.1"/>
    </source>
</evidence>
<sequence>MTSTHDRPPSSPAPGGSLEQDLAYYKQQYEQLEVELQEFQASSRELEAELEKDIEASEKRERQLKEKLETQSFEVEEWKAKYKQAKTEANGAQNALQKEITTLREANRSMQLRLRDIEVANDDFERQARNQTSSLEDLESKYNVSIERGVMLEEEIKAGEQEREDLRIENQRLRDELADLSIEADIVKEKLRVAEDTIARHRAEKTHALVTADHVRPRSPVSETSTSATTVSSPTTSTPPPTKSNRTSATTPPSPNFAEFMDRSKDVRGVPSRRAGSIAIHDNTPRPRDYGPQRTRHNRAPSIPWSSASGRTSPTRARRPAQGHSYKPSGDGALPRSGSLYQIRGLIGKMQKLEARVHNVRSKLPAPTHTPPKASPRGGSAQSNHSSMPSNATIRSSGRKRTSASTTSSTKDGEDNTGVSRLNFGASISKTGSVSGRPTSRASEQSGVSSARPPSRNSNTGRGTPLGHFSTNNTTEARRPRTSAASSNFYNNDRYGGPTRPRTRTRANTRSHVGSNSSGIPTPNGLGTGIPTPSGLPRRMSKSRRPSVDTGAGAGIPPPPVLQRNHGRKLSEVGETW</sequence>
<protein>
    <submittedName>
        <fullName evidence="9">Nuclear distribution protein nude</fullName>
    </submittedName>
</protein>
<evidence type="ECO:0000256" key="4">
    <source>
        <dbReference type="ARBA" id="ARBA00022701"/>
    </source>
</evidence>
<dbReference type="EMBL" id="JAGTJR010000021">
    <property type="protein sequence ID" value="KAH7043990.1"/>
    <property type="molecule type" value="Genomic_DNA"/>
</dbReference>
<dbReference type="Proteomes" id="UP000774617">
    <property type="component" value="Unassembled WGS sequence"/>
</dbReference>
<dbReference type="InterPro" id="IPR033494">
    <property type="entry name" value="NUDE"/>
</dbReference>
<evidence type="ECO:0000256" key="2">
    <source>
        <dbReference type="ARBA" id="ARBA00007429"/>
    </source>
</evidence>
<feature type="compositionally biased region" description="Polar residues" evidence="7">
    <location>
        <begin position="380"/>
        <end position="394"/>
    </location>
</feature>
<keyword evidence="4" id="KW-0493">Microtubule</keyword>
<gene>
    <name evidence="9" type="ORF">B0J12DRAFT_604190</name>
</gene>
<evidence type="ECO:0000256" key="5">
    <source>
        <dbReference type="ARBA" id="ARBA00023054"/>
    </source>
</evidence>
<reference evidence="9 10" key="1">
    <citation type="journal article" date="2021" name="Nat. Commun.">
        <title>Genetic determinants of endophytism in the Arabidopsis root mycobiome.</title>
        <authorList>
            <person name="Mesny F."/>
            <person name="Miyauchi S."/>
            <person name="Thiergart T."/>
            <person name="Pickel B."/>
            <person name="Atanasova L."/>
            <person name="Karlsson M."/>
            <person name="Huettel B."/>
            <person name="Barry K.W."/>
            <person name="Haridas S."/>
            <person name="Chen C."/>
            <person name="Bauer D."/>
            <person name="Andreopoulos W."/>
            <person name="Pangilinan J."/>
            <person name="LaButti K."/>
            <person name="Riley R."/>
            <person name="Lipzen A."/>
            <person name="Clum A."/>
            <person name="Drula E."/>
            <person name="Henrissat B."/>
            <person name="Kohler A."/>
            <person name="Grigoriev I.V."/>
            <person name="Martin F.M."/>
            <person name="Hacquard S."/>
        </authorList>
    </citation>
    <scope>NUCLEOTIDE SEQUENCE [LARGE SCALE GENOMIC DNA]</scope>
    <source>
        <strain evidence="9 10">MPI-SDFR-AT-0080</strain>
    </source>
</reference>
<dbReference type="InterPro" id="IPR006964">
    <property type="entry name" value="NUDE_dom"/>
</dbReference>
<dbReference type="Pfam" id="PF04880">
    <property type="entry name" value="NUDE_C"/>
    <property type="match status" value="1"/>
</dbReference>
<feature type="region of interest" description="Disordered" evidence="7">
    <location>
        <begin position="362"/>
        <end position="577"/>
    </location>
</feature>